<feature type="domain" description="Bifunctional inhibitor/plant lipid transfer protein/seed storage helical" evidence="5">
    <location>
        <begin position="3"/>
        <end position="70"/>
    </location>
</feature>
<dbReference type="Gramene" id="TraesCS1B02G008952.1">
    <property type="protein sequence ID" value="TraesCS1B02G008952.1.cds1"/>
    <property type="gene ID" value="TraesCS1B02G008952"/>
</dbReference>
<reference evidence="6" key="2">
    <citation type="submission" date="2018-10" db="UniProtKB">
        <authorList>
            <consortium name="EnsemblPlants"/>
        </authorList>
    </citation>
    <scope>IDENTIFICATION</scope>
</reference>
<keyword evidence="4" id="KW-0325">Glycoprotein</keyword>
<evidence type="ECO:0000256" key="1">
    <source>
        <dbReference type="ARBA" id="ARBA00009748"/>
    </source>
</evidence>
<dbReference type="PANTHER" id="PTHR33044">
    <property type="entry name" value="BIFUNCTIONAL INHIBITOR/LIPID-TRANSFER PROTEIN/SEED STORAGE 2S ALBUMIN SUPERFAMILY PROTEIN-RELATED"/>
    <property type="match status" value="1"/>
</dbReference>
<protein>
    <recommendedName>
        <fullName evidence="5">Bifunctional inhibitor/plant lipid transfer protein/seed storage helical domain-containing protein</fullName>
    </recommendedName>
</protein>
<dbReference type="Gramene" id="TraesROB_scaffold_036661_01G000100.1">
    <property type="protein sequence ID" value="TraesROB_scaffold_036661_01G000100.1"/>
    <property type="gene ID" value="TraesROB_scaffold_036661_01G000100"/>
</dbReference>
<sequence length="104" mass="10988">MASAQSRCTAALVGLYSCMNYISGNDTAPTKSCCSQHGSVMQSQPQCLCSALSGASSSLGGMTINKKRTIGGIHVPCFLTRSINNITNGARKIYVNKHTQSKNK</sequence>
<dbReference type="InterPro" id="IPR016140">
    <property type="entry name" value="Bifunc_inhib/LTP/seed_store"/>
</dbReference>
<dbReference type="SUPFAM" id="SSF47699">
    <property type="entry name" value="Bifunctional inhibitor/lipid-transfer protein/seed storage 2S albumin"/>
    <property type="match status" value="1"/>
</dbReference>
<proteinExistence type="inferred from homology"/>
<keyword evidence="3" id="KW-1015">Disulfide bond</keyword>
<evidence type="ECO:0000259" key="5">
    <source>
        <dbReference type="Pfam" id="PF14368"/>
    </source>
</evidence>
<name>A0A3B5YR73_WHEAT</name>
<dbReference type="InterPro" id="IPR043325">
    <property type="entry name" value="LTSS"/>
</dbReference>
<evidence type="ECO:0000256" key="4">
    <source>
        <dbReference type="ARBA" id="ARBA00023180"/>
    </source>
</evidence>
<dbReference type="CDD" id="cd00010">
    <property type="entry name" value="AAI_LTSS"/>
    <property type="match status" value="1"/>
</dbReference>
<dbReference type="Gramene" id="TraesCLE_scaffold_021933_01G001100.1">
    <property type="protein sequence ID" value="TraesCLE_scaffold_021933_01G001100.1"/>
    <property type="gene ID" value="TraesCLE_scaffold_021933_01G001100"/>
</dbReference>
<dbReference type="PROSITE" id="PS51257">
    <property type="entry name" value="PROKAR_LIPOPROTEIN"/>
    <property type="match status" value="1"/>
</dbReference>
<keyword evidence="2" id="KW-0732">Signal</keyword>
<dbReference type="Pfam" id="PF14368">
    <property type="entry name" value="LTP_2"/>
    <property type="match status" value="1"/>
</dbReference>
<reference evidence="6" key="1">
    <citation type="submission" date="2018-08" db="EMBL/GenBank/DDBJ databases">
        <authorList>
            <person name="Rossello M."/>
        </authorList>
    </citation>
    <scope>NUCLEOTIDE SEQUENCE [LARGE SCALE GENOMIC DNA]</scope>
    <source>
        <strain evidence="6">cv. Chinese Spring</strain>
    </source>
</reference>
<dbReference type="Gramene" id="TraesCS1B03G0017200.1">
    <property type="protein sequence ID" value="TraesCS1B03G0017200.1.CDS1"/>
    <property type="gene ID" value="TraesCS1B03G0017200"/>
</dbReference>
<evidence type="ECO:0000313" key="7">
    <source>
        <dbReference type="Proteomes" id="UP000019116"/>
    </source>
</evidence>
<comment type="similarity">
    <text evidence="1">Belongs to the plant LTP family.</text>
</comment>
<dbReference type="OrthoDB" id="911994at2759"/>
<accession>A0A3B5YR73</accession>
<organism evidence="6">
    <name type="scientific">Triticum aestivum</name>
    <name type="common">Wheat</name>
    <dbReference type="NCBI Taxonomy" id="4565"/>
    <lineage>
        <taxon>Eukaryota</taxon>
        <taxon>Viridiplantae</taxon>
        <taxon>Streptophyta</taxon>
        <taxon>Embryophyta</taxon>
        <taxon>Tracheophyta</taxon>
        <taxon>Spermatophyta</taxon>
        <taxon>Magnoliopsida</taxon>
        <taxon>Liliopsida</taxon>
        <taxon>Poales</taxon>
        <taxon>Poaceae</taxon>
        <taxon>BOP clade</taxon>
        <taxon>Pooideae</taxon>
        <taxon>Triticodae</taxon>
        <taxon>Triticeae</taxon>
        <taxon>Triticinae</taxon>
        <taxon>Triticum</taxon>
    </lineage>
</organism>
<evidence type="ECO:0000256" key="3">
    <source>
        <dbReference type="ARBA" id="ARBA00023157"/>
    </source>
</evidence>
<dbReference type="STRING" id="4565.A0A3B5YR73"/>
<dbReference type="AlphaFoldDB" id="A0A3B5YR73"/>
<evidence type="ECO:0000256" key="2">
    <source>
        <dbReference type="ARBA" id="ARBA00022729"/>
    </source>
</evidence>
<dbReference type="InterPro" id="IPR036312">
    <property type="entry name" value="Bifun_inhib/LTP/seed_sf"/>
</dbReference>
<dbReference type="EnsemblPlants" id="TraesCS1B02G008952.1">
    <property type="protein sequence ID" value="TraesCS1B02G008952.1.cds1"/>
    <property type="gene ID" value="TraesCS1B02G008952"/>
</dbReference>
<evidence type="ECO:0000313" key="6">
    <source>
        <dbReference type="EnsemblPlants" id="TraesCS1B02G008952.1.cds1"/>
    </source>
</evidence>
<dbReference type="Proteomes" id="UP000019116">
    <property type="component" value="Chromosome 1B"/>
</dbReference>
<dbReference type="Gene3D" id="1.10.110.10">
    <property type="entry name" value="Plant lipid-transfer and hydrophobic proteins"/>
    <property type="match status" value="1"/>
</dbReference>
<keyword evidence="7" id="KW-1185">Reference proteome</keyword>